<keyword evidence="4" id="KW-0472">Membrane</keyword>
<comment type="similarity">
    <text evidence="2">Belongs to the SusD family.</text>
</comment>
<evidence type="ECO:0000256" key="1">
    <source>
        <dbReference type="ARBA" id="ARBA00004442"/>
    </source>
</evidence>
<dbReference type="Proteomes" id="UP000288227">
    <property type="component" value="Unassembled WGS sequence"/>
</dbReference>
<accession>A0A401UCB9</accession>
<dbReference type="SUPFAM" id="SSF48452">
    <property type="entry name" value="TPR-like"/>
    <property type="match status" value="1"/>
</dbReference>
<dbReference type="Pfam" id="PF07980">
    <property type="entry name" value="SusD_RagB"/>
    <property type="match status" value="1"/>
</dbReference>
<comment type="subcellular location">
    <subcellularLocation>
        <location evidence="1">Cell outer membrane</location>
    </subcellularLocation>
</comment>
<dbReference type="AlphaFoldDB" id="A0A401UCB9"/>
<evidence type="ECO:0000256" key="5">
    <source>
        <dbReference type="ARBA" id="ARBA00023237"/>
    </source>
</evidence>
<evidence type="ECO:0000256" key="3">
    <source>
        <dbReference type="ARBA" id="ARBA00022729"/>
    </source>
</evidence>
<dbReference type="RefSeq" id="WP_127123182.1">
    <property type="nucleotide sequence ID" value="NZ_BHXQ01000005.1"/>
</dbReference>
<sequence>MKRIKIFSLVIVLLTLNACEDQLDIKNPNQPTPESARTERGIVAFAQGGVYVNGFWSLKYTDGVPGRFWTGAIGYHELMGDVIGIEAANWFMNQVAMPDQVIHDDGEIVLNPASPANQKDLINQVNVNSNQGNNPLFHEWAAMYGMNNACNVTLSLVDDVEFLGNADVKKNTIKAWCYFWKGFAYSRIGSMYVAGIINDEPLTSNGNYVTKEQIIAEAEVNFAKAETLLNGLSAGGEFDDILGALIPSICQVGKGMVLTPAMWIRNINTLRARNILVNTHAADMTPAQWTQILNLTNNGVGANDYTFTLRSNANGDIMSSTTGNIPAKTFGTTAQGGTYKVSERLIQDFKLGDQRLANNFAQGTAWLGNADRGNSFNTRWALRNGGDGLDGVVVMCDRSDGAYELYCVGFYEENELMKAEALINGAGSVDAGLTIIDGIRTLQGAGLAAVSGTGLTQTEAREELRRERRVVLAFRGFAFYDARRWGVLAGGRTGAVVIKKNGVISTNATINYNFFEYWSVPDNELAYNPPAAGSAAVVSEN</sequence>
<proteinExistence type="inferred from homology"/>
<keyword evidence="5" id="KW-0998">Cell outer membrane</keyword>
<organism evidence="8 9">
    <name type="scientific">Chryseotalea sanaruensis</name>
    <dbReference type="NCBI Taxonomy" id="2482724"/>
    <lineage>
        <taxon>Bacteria</taxon>
        <taxon>Pseudomonadati</taxon>
        <taxon>Bacteroidota</taxon>
        <taxon>Cytophagia</taxon>
        <taxon>Cytophagales</taxon>
        <taxon>Chryseotaleaceae</taxon>
        <taxon>Chryseotalea</taxon>
    </lineage>
</organism>
<evidence type="ECO:0000256" key="2">
    <source>
        <dbReference type="ARBA" id="ARBA00006275"/>
    </source>
</evidence>
<name>A0A401UCB9_9BACT</name>
<dbReference type="EMBL" id="BHXQ01000005">
    <property type="protein sequence ID" value="GCC52525.1"/>
    <property type="molecule type" value="Genomic_DNA"/>
</dbReference>
<dbReference type="Gene3D" id="1.25.40.390">
    <property type="match status" value="2"/>
</dbReference>
<gene>
    <name evidence="8" type="ORF">SanaruYs_27620</name>
</gene>
<comment type="caution">
    <text evidence="8">The sequence shown here is derived from an EMBL/GenBank/DDBJ whole genome shotgun (WGS) entry which is preliminary data.</text>
</comment>
<feature type="chain" id="PRO_5019089004" evidence="6">
    <location>
        <begin position="21"/>
        <end position="541"/>
    </location>
</feature>
<evidence type="ECO:0000313" key="8">
    <source>
        <dbReference type="EMBL" id="GCC52525.1"/>
    </source>
</evidence>
<feature type="domain" description="RagB/SusD" evidence="7">
    <location>
        <begin position="416"/>
        <end position="524"/>
    </location>
</feature>
<evidence type="ECO:0000256" key="6">
    <source>
        <dbReference type="SAM" id="SignalP"/>
    </source>
</evidence>
<dbReference type="GO" id="GO:0009279">
    <property type="term" value="C:cell outer membrane"/>
    <property type="evidence" value="ECO:0007669"/>
    <property type="project" value="UniProtKB-SubCell"/>
</dbReference>
<evidence type="ECO:0000256" key="4">
    <source>
        <dbReference type="ARBA" id="ARBA00023136"/>
    </source>
</evidence>
<dbReference type="OrthoDB" id="1183184at2"/>
<dbReference type="InterPro" id="IPR012944">
    <property type="entry name" value="SusD_RagB_dom"/>
</dbReference>
<reference evidence="8 9" key="1">
    <citation type="submission" date="2018-11" db="EMBL/GenBank/DDBJ databases">
        <title>Chryseotalea sanarue gen. nov., sp., nov., a member of the family Cytophagaceae, isolated from a brackish lake in Hamamatsu Japan.</title>
        <authorList>
            <person name="Maejima Y."/>
            <person name="Iino T."/>
            <person name="Muraguchi Y."/>
            <person name="Fukuda K."/>
            <person name="Ohkuma M."/>
            <person name="Moriuchi R."/>
            <person name="Dohra H."/>
            <person name="Kimbara K."/>
            <person name="Shintani M."/>
        </authorList>
    </citation>
    <scope>NUCLEOTIDE SEQUENCE [LARGE SCALE GENOMIC DNA]</scope>
    <source>
        <strain evidence="8 9">Ys</strain>
    </source>
</reference>
<evidence type="ECO:0000313" key="9">
    <source>
        <dbReference type="Proteomes" id="UP000288227"/>
    </source>
</evidence>
<keyword evidence="9" id="KW-1185">Reference proteome</keyword>
<evidence type="ECO:0000259" key="7">
    <source>
        <dbReference type="Pfam" id="PF07980"/>
    </source>
</evidence>
<protein>
    <submittedName>
        <fullName evidence="8">RagB/SusD family nutrient uptake outer membrane protein</fullName>
    </submittedName>
</protein>
<feature type="signal peptide" evidence="6">
    <location>
        <begin position="1"/>
        <end position="20"/>
    </location>
</feature>
<dbReference type="InterPro" id="IPR011990">
    <property type="entry name" value="TPR-like_helical_dom_sf"/>
</dbReference>
<keyword evidence="3 6" id="KW-0732">Signal</keyword>